<sequence length="569" mass="59700">MPSTDRATALQKSPVRYSGAGDAARATQGFGPCPALVQHRARPHPGSARRTHSGRIRFMSLALVQSRALLGLQAPCVTVEVHLANGLPSFTLVGLAEVEVKEARERVRSALQNAGLEFPHNKRITVNLAPADLPKDSGRFDLPIALGILAASGQIDASRLAGHEFAGELSLTGELRPVRGALATSLALQTQQIDVQLVLPPGSAEEAALVPGAQVVRARHLLDVVRAFLPPGSIAGDAKDSASDGWSRLQPRPMAASTSGPDMADVKGQATAKRALEIAAAGGHSLLMVGPPGAGKSMLAQRFAGLLPAMTVSEALESAALASLAGRFRAEAWGQRPTIAPHHSASAVALVGGGAPPRPGEISLAHQGVLFLDELPEFPRAALEALRQPLESGHISIARAAQRADFPARFQLVAAMNPCPCGFAGATQRACRCTPDQISRYQSKLSGPLLDRIDLHVEVPALPAEQLLQASAGETSAAIRERVARARALALARQGKSNQALQGQEIDTQLHLNAGATQFLHSAATRLGWSARSTHRALKVARSIADLAGSPGTELGHVAEAMQYRRVLR</sequence>
<dbReference type="KEGG" id="vei:Veis_3316"/>
<name>A1WN39_VEREI</name>
<evidence type="ECO:0000256" key="3">
    <source>
        <dbReference type="ARBA" id="ARBA00022840"/>
    </source>
</evidence>
<keyword evidence="7" id="KW-1185">Reference proteome</keyword>
<reference evidence="7" key="1">
    <citation type="submission" date="2006-12" db="EMBL/GenBank/DDBJ databases">
        <title>Complete sequence of chromosome 1 of Verminephrobacter eiseniae EF01-2.</title>
        <authorList>
            <person name="Copeland A."/>
            <person name="Lucas S."/>
            <person name="Lapidus A."/>
            <person name="Barry K."/>
            <person name="Detter J.C."/>
            <person name="Glavina del Rio T."/>
            <person name="Dalin E."/>
            <person name="Tice H."/>
            <person name="Pitluck S."/>
            <person name="Chertkov O."/>
            <person name="Brettin T."/>
            <person name="Bruce D."/>
            <person name="Han C."/>
            <person name="Tapia R."/>
            <person name="Gilna P."/>
            <person name="Schmutz J."/>
            <person name="Larimer F."/>
            <person name="Land M."/>
            <person name="Hauser L."/>
            <person name="Kyrpides N."/>
            <person name="Kim E."/>
            <person name="Stahl D."/>
            <person name="Richardson P."/>
        </authorList>
    </citation>
    <scope>NUCLEOTIDE SEQUENCE [LARGE SCALE GENOMIC DNA]</scope>
    <source>
        <strain evidence="7">EF01-2</strain>
    </source>
</reference>
<evidence type="ECO:0000259" key="5">
    <source>
        <dbReference type="PROSITE" id="PS50051"/>
    </source>
</evidence>
<dbReference type="InterPro" id="IPR025158">
    <property type="entry name" value="Mg_chelat-rel_C"/>
</dbReference>
<keyword evidence="2" id="KW-0547">Nucleotide-binding</keyword>
<dbReference type="STRING" id="391735.Veis_3316"/>
<protein>
    <submittedName>
        <fullName evidence="6">Mg chelatase, subunit ChlI</fullName>
    </submittedName>
</protein>
<dbReference type="GO" id="GO:0005524">
    <property type="term" value="F:ATP binding"/>
    <property type="evidence" value="ECO:0007669"/>
    <property type="project" value="UniProtKB-KW"/>
</dbReference>
<evidence type="ECO:0000256" key="2">
    <source>
        <dbReference type="ARBA" id="ARBA00022741"/>
    </source>
</evidence>
<dbReference type="PANTHER" id="PTHR32039:SF7">
    <property type="entry name" value="COMPETENCE PROTEIN COMM"/>
    <property type="match status" value="1"/>
</dbReference>
<dbReference type="InterPro" id="IPR045006">
    <property type="entry name" value="CHLI-like"/>
</dbReference>
<dbReference type="InterPro" id="IPR020568">
    <property type="entry name" value="Ribosomal_Su5_D2-typ_SF"/>
</dbReference>
<proteinExistence type="inferred from homology"/>
<comment type="similarity">
    <text evidence="1">Belongs to the Mg-chelatase subunits D/I family. ComM subfamily.</text>
</comment>
<dbReference type="SUPFAM" id="SSF54211">
    <property type="entry name" value="Ribosomal protein S5 domain 2-like"/>
    <property type="match status" value="1"/>
</dbReference>
<dbReference type="Pfam" id="PF13541">
    <property type="entry name" value="ChlI"/>
    <property type="match status" value="1"/>
</dbReference>
<dbReference type="Pfam" id="PF01078">
    <property type="entry name" value="Mg_chelatase"/>
    <property type="match status" value="1"/>
</dbReference>
<dbReference type="Gene3D" id="3.30.230.10">
    <property type="match status" value="1"/>
</dbReference>
<evidence type="ECO:0000256" key="4">
    <source>
        <dbReference type="SAM" id="MobiDB-lite"/>
    </source>
</evidence>
<dbReference type="InterPro" id="IPR003593">
    <property type="entry name" value="AAA+_ATPase"/>
</dbReference>
<feature type="domain" description="MCM C-terminal AAA(+) ATPase" evidence="5">
    <location>
        <begin position="360"/>
        <end position="455"/>
    </location>
</feature>
<evidence type="ECO:0000313" key="6">
    <source>
        <dbReference type="EMBL" id="ABM59046.1"/>
    </source>
</evidence>
<dbReference type="Pfam" id="PF13335">
    <property type="entry name" value="Mg_chelatase_C"/>
    <property type="match status" value="1"/>
</dbReference>
<dbReference type="GO" id="GO:0003677">
    <property type="term" value="F:DNA binding"/>
    <property type="evidence" value="ECO:0007669"/>
    <property type="project" value="InterPro"/>
</dbReference>
<dbReference type="Gene3D" id="3.40.50.300">
    <property type="entry name" value="P-loop containing nucleotide triphosphate hydrolases"/>
    <property type="match status" value="1"/>
</dbReference>
<dbReference type="InterPro" id="IPR027417">
    <property type="entry name" value="P-loop_NTPase"/>
</dbReference>
<feature type="region of interest" description="Disordered" evidence="4">
    <location>
        <begin position="1"/>
        <end position="52"/>
    </location>
</feature>
<dbReference type="CDD" id="cd00009">
    <property type="entry name" value="AAA"/>
    <property type="match status" value="1"/>
</dbReference>
<dbReference type="EMBL" id="CP000542">
    <property type="protein sequence ID" value="ABM59046.1"/>
    <property type="molecule type" value="Genomic_DNA"/>
</dbReference>
<dbReference type="eggNOG" id="COG0606">
    <property type="taxonomic scope" value="Bacteria"/>
</dbReference>
<organism evidence="6 7">
    <name type="scientific">Verminephrobacter eiseniae (strain EF01-2)</name>
    <dbReference type="NCBI Taxonomy" id="391735"/>
    <lineage>
        <taxon>Bacteria</taxon>
        <taxon>Pseudomonadati</taxon>
        <taxon>Pseudomonadota</taxon>
        <taxon>Betaproteobacteria</taxon>
        <taxon>Burkholderiales</taxon>
        <taxon>Comamonadaceae</taxon>
        <taxon>Verminephrobacter</taxon>
    </lineage>
</organism>
<accession>A1WN39</accession>
<feature type="region of interest" description="Disordered" evidence="4">
    <location>
        <begin position="237"/>
        <end position="265"/>
    </location>
</feature>
<dbReference type="InterPro" id="IPR004482">
    <property type="entry name" value="Mg_chelat-rel"/>
</dbReference>
<dbReference type="PROSITE" id="PS50051">
    <property type="entry name" value="MCM_2"/>
    <property type="match status" value="1"/>
</dbReference>
<dbReference type="Proteomes" id="UP000000374">
    <property type="component" value="Chromosome"/>
</dbReference>
<dbReference type="SMART" id="SM00382">
    <property type="entry name" value="AAA"/>
    <property type="match status" value="1"/>
</dbReference>
<dbReference type="InterPro" id="IPR014721">
    <property type="entry name" value="Ribsml_uS5_D2-typ_fold_subgr"/>
</dbReference>
<keyword evidence="3" id="KW-0067">ATP-binding</keyword>
<feature type="compositionally biased region" description="Basic residues" evidence="4">
    <location>
        <begin position="39"/>
        <end position="52"/>
    </location>
</feature>
<dbReference type="HOGENOM" id="CLU_026145_1_1_4"/>
<dbReference type="SUPFAM" id="SSF52540">
    <property type="entry name" value="P-loop containing nucleoside triphosphate hydrolases"/>
    <property type="match status" value="1"/>
</dbReference>
<dbReference type="InterPro" id="IPR000523">
    <property type="entry name" value="Mg_chelatse_chII-like_cat_dom"/>
</dbReference>
<dbReference type="NCBIfam" id="TIGR00368">
    <property type="entry name" value="YifB family Mg chelatase-like AAA ATPase"/>
    <property type="match status" value="1"/>
</dbReference>
<dbReference type="PANTHER" id="PTHR32039">
    <property type="entry name" value="MAGNESIUM-CHELATASE SUBUNIT CHLI"/>
    <property type="match status" value="1"/>
</dbReference>
<dbReference type="AlphaFoldDB" id="A1WN39"/>
<gene>
    <name evidence="6" type="ordered locus">Veis_3316</name>
</gene>
<evidence type="ECO:0000256" key="1">
    <source>
        <dbReference type="ARBA" id="ARBA00006354"/>
    </source>
</evidence>
<evidence type="ECO:0000313" key="7">
    <source>
        <dbReference type="Proteomes" id="UP000000374"/>
    </source>
</evidence>
<dbReference type="InterPro" id="IPR001208">
    <property type="entry name" value="MCM_dom"/>
</dbReference>